<sequence length="402" mass="44231">MASSSNPSIQDLETDCANLIIEEEANGGFEFDVGEEENDSFDSRWSLVGKFLSNRAMDLDFVENQLANLWKPNMGIGPEITGKEDLITKNKGIDGGSNVISDLEGVIASHNSSCNGIDLTNSGQYIQNGGVIISDQKRRRVGVNSLVGPTLMNVEVLMVDNIGPQSTEQELDQSLAIGPKEATMSIQIQDESGNNTFSGRQNEQEEESSLPWCMLGDFNNVVSQADKRGGRPYPSWLVEGFQKALADCNLVDIDLCGYQFTWERGRGTERWVEDIFDCYSNIFQASLVDLHVIVDCITPSITQSQNTVLMESVIMDEVKATLFDMHPDKAPGPDGMTSAFYQKFWSVVGSDVVDVVQLFFNSNSIPQGLNDTNLVLIPKKKNPVSMGDLKPIALCNILYKAN</sequence>
<dbReference type="AlphaFoldDB" id="A0A803NH35"/>
<reference evidence="1" key="1">
    <citation type="submission" date="2018-11" db="EMBL/GenBank/DDBJ databases">
        <authorList>
            <person name="Grassa J C."/>
        </authorList>
    </citation>
    <scope>NUCLEOTIDE SEQUENCE [LARGE SCALE GENOMIC DNA]</scope>
</reference>
<dbReference type="EMBL" id="UZAU01000029">
    <property type="status" value="NOT_ANNOTATED_CDS"/>
    <property type="molecule type" value="Genomic_DNA"/>
</dbReference>
<organism evidence="1 2">
    <name type="scientific">Cannabis sativa</name>
    <name type="common">Hemp</name>
    <name type="synonym">Marijuana</name>
    <dbReference type="NCBI Taxonomy" id="3483"/>
    <lineage>
        <taxon>Eukaryota</taxon>
        <taxon>Viridiplantae</taxon>
        <taxon>Streptophyta</taxon>
        <taxon>Embryophyta</taxon>
        <taxon>Tracheophyta</taxon>
        <taxon>Spermatophyta</taxon>
        <taxon>Magnoliopsida</taxon>
        <taxon>eudicotyledons</taxon>
        <taxon>Gunneridae</taxon>
        <taxon>Pentapetalae</taxon>
        <taxon>rosids</taxon>
        <taxon>fabids</taxon>
        <taxon>Rosales</taxon>
        <taxon>Cannabaceae</taxon>
        <taxon>Cannabis</taxon>
    </lineage>
</organism>
<proteinExistence type="predicted"/>
<dbReference type="PANTHER" id="PTHR46890:SF48">
    <property type="entry name" value="RNA-DIRECTED DNA POLYMERASE"/>
    <property type="match status" value="1"/>
</dbReference>
<accession>A0A803NH35</accession>
<dbReference type="PANTHER" id="PTHR46890">
    <property type="entry name" value="NON-LTR RETROLELEMENT REVERSE TRANSCRIPTASE-LIKE PROTEIN-RELATED"/>
    <property type="match status" value="1"/>
</dbReference>
<keyword evidence="2" id="KW-1185">Reference proteome</keyword>
<dbReference type="Gene3D" id="3.60.10.10">
    <property type="entry name" value="Endonuclease/exonuclease/phosphatase"/>
    <property type="match status" value="1"/>
</dbReference>
<evidence type="ECO:0000313" key="1">
    <source>
        <dbReference type="EnsemblPlants" id="cds.evm.model.01.1446"/>
    </source>
</evidence>
<dbReference type="EnsemblPlants" id="evm.model.01.1446">
    <property type="protein sequence ID" value="cds.evm.model.01.1446"/>
    <property type="gene ID" value="evm.TU.01.1446"/>
</dbReference>
<name>A0A803NH35_CANSA</name>
<dbReference type="InterPro" id="IPR036691">
    <property type="entry name" value="Endo/exonu/phosph_ase_sf"/>
</dbReference>
<protein>
    <submittedName>
        <fullName evidence="1">Uncharacterized protein</fullName>
    </submittedName>
</protein>
<evidence type="ECO:0000313" key="2">
    <source>
        <dbReference type="Proteomes" id="UP000596661"/>
    </source>
</evidence>
<reference evidence="1" key="2">
    <citation type="submission" date="2021-03" db="UniProtKB">
        <authorList>
            <consortium name="EnsemblPlants"/>
        </authorList>
    </citation>
    <scope>IDENTIFICATION</scope>
</reference>
<dbReference type="Gramene" id="evm.model.01.1446">
    <property type="protein sequence ID" value="cds.evm.model.01.1446"/>
    <property type="gene ID" value="evm.TU.01.1446"/>
</dbReference>
<dbReference type="SUPFAM" id="SSF56219">
    <property type="entry name" value="DNase I-like"/>
    <property type="match status" value="1"/>
</dbReference>
<dbReference type="InterPro" id="IPR052343">
    <property type="entry name" value="Retrotransposon-Effector_Assoc"/>
</dbReference>
<dbReference type="Proteomes" id="UP000596661">
    <property type="component" value="Chromosome 1"/>
</dbReference>